<name>A0A8J6L5Z3_TENMO</name>
<evidence type="ECO:0000313" key="3">
    <source>
        <dbReference type="Proteomes" id="UP000719412"/>
    </source>
</evidence>
<organism evidence="2 3">
    <name type="scientific">Tenebrio molitor</name>
    <name type="common">Yellow mealworm beetle</name>
    <dbReference type="NCBI Taxonomy" id="7067"/>
    <lineage>
        <taxon>Eukaryota</taxon>
        <taxon>Metazoa</taxon>
        <taxon>Ecdysozoa</taxon>
        <taxon>Arthropoda</taxon>
        <taxon>Hexapoda</taxon>
        <taxon>Insecta</taxon>
        <taxon>Pterygota</taxon>
        <taxon>Neoptera</taxon>
        <taxon>Endopterygota</taxon>
        <taxon>Coleoptera</taxon>
        <taxon>Polyphaga</taxon>
        <taxon>Cucujiformia</taxon>
        <taxon>Tenebrionidae</taxon>
        <taxon>Tenebrio</taxon>
    </lineage>
</organism>
<comment type="caution">
    <text evidence="2">The sequence shown here is derived from an EMBL/GenBank/DDBJ whole genome shotgun (WGS) entry which is preliminary data.</text>
</comment>
<dbReference type="Proteomes" id="UP000719412">
    <property type="component" value="Unassembled WGS sequence"/>
</dbReference>
<feature type="region of interest" description="Disordered" evidence="1">
    <location>
        <begin position="1166"/>
        <end position="1213"/>
    </location>
</feature>
<dbReference type="AlphaFoldDB" id="A0A8J6L5Z3"/>
<evidence type="ECO:0000256" key="1">
    <source>
        <dbReference type="SAM" id="MobiDB-lite"/>
    </source>
</evidence>
<reference evidence="2" key="1">
    <citation type="journal article" date="2020" name="J Insects Food Feed">
        <title>The yellow mealworm (Tenebrio molitor) genome: a resource for the emerging insects as food and feed industry.</title>
        <authorList>
            <person name="Eriksson T."/>
            <person name="Andere A."/>
            <person name="Kelstrup H."/>
            <person name="Emery V."/>
            <person name="Picard C."/>
        </authorList>
    </citation>
    <scope>NUCLEOTIDE SEQUENCE</scope>
    <source>
        <strain evidence="2">Stoneville</strain>
        <tissue evidence="2">Whole head</tissue>
    </source>
</reference>
<reference evidence="2" key="2">
    <citation type="submission" date="2021-08" db="EMBL/GenBank/DDBJ databases">
        <authorList>
            <person name="Eriksson T."/>
        </authorList>
    </citation>
    <scope>NUCLEOTIDE SEQUENCE</scope>
    <source>
        <strain evidence="2">Stoneville</strain>
        <tissue evidence="2">Whole head</tissue>
    </source>
</reference>
<feature type="region of interest" description="Disordered" evidence="1">
    <location>
        <begin position="972"/>
        <end position="1030"/>
    </location>
</feature>
<proteinExistence type="predicted"/>
<feature type="compositionally biased region" description="Basic and acidic residues" evidence="1">
    <location>
        <begin position="1179"/>
        <end position="1196"/>
    </location>
</feature>
<protein>
    <submittedName>
        <fullName evidence="2">Uncharacterized protein</fullName>
    </submittedName>
</protein>
<keyword evidence="3" id="KW-1185">Reference proteome</keyword>
<evidence type="ECO:0000313" key="2">
    <source>
        <dbReference type="EMBL" id="KAH0812184.1"/>
    </source>
</evidence>
<dbReference type="EMBL" id="JABDTM020026231">
    <property type="protein sequence ID" value="KAH0812184.1"/>
    <property type="molecule type" value="Genomic_DNA"/>
</dbReference>
<gene>
    <name evidence="2" type="ORF">GEV33_010601</name>
</gene>
<accession>A0A8J6L5Z3</accession>
<sequence length="1275" mass="142192">MEMQSGLANEHVNPGEIRVRRDEIRPAALAVFFMGPPAMSFWILFRAPAAANSSPPIYALSGERKLSVKLSTCTNVPKSFLDNCYTAAFMAVTPVGGDAVQITPFLARALPYLSTFVRGGRAQRSNGGGVNCCESFAIETGGCSGFLGEAFPYPHINILAEHLSKYFRLFALGEDCRRQVEHAAFGEHTSPEKIATEMAPTHPRRKVITSRNAQAIMIMKRLKTSEWFSSVCDVQIRANGITKRQHADDLARGAASPGEFSRVKPLRFAFKALPPPSHVDLKAKTFRATINLPRSCLIRLIKRNKMAGEKSAAARSSRTVKSRKMAETERGDIFFVVVPATPRERADWVALLIARKFEKSPRGETATFSGRSRKGQAAAKGPPFRRFLQTRALIGVRPRRGEARNKRNQLLTQIMGRGWDGRRARGVSCGLRKGIGGGRRIARLRRFKLKSGRRFELKTPDTVDDRLKNIEIGLEPVLLANWWDVFALDVGFWAFDDRNLYISPHISICDLIRTTSHLQFKQTNSLKEQHDVRIRDGSFAVHRPKETEGGGAIYYAALARGKYLKLLIERDQSSNRGVITWMIRRNSRLLRNHDVIERLGVGTAAGGAPAAGDINLSACVGAAAARDHLYGKKYTQMRNTVEISQHFSNERRARSSFMGLRRRVMTPARDDTSPSLCSLCPPHSTGLSVFTFGNLLPRTRCPVDIYRFMSGIQEKISPRSREEMRHTYSAVEDSGFAVVDLRGSSGAFKVPPCLDTRVPTVAATNAWKVVVYPGDFCGRNDPRSVSIASIGGEFRAHGSRFNGTFHLAVVVFGKSARNLILDTCGMLIEAVSTVDSNPTRFRVEAAFSQKPPRRTDVPSRFVEAAAVGLHSELKDHEDKGCTNLFGTDSDRRTLVDSQVELEAYAGGLHEQNCTMQMCERWFYGLGASRVGSKIFRIESGVEFRGGGGKFSIESVVDENDVEITIHKRTESAAARTRQVEGGPRTSYTKLPFATPSPGVRHGPAIDWNRAGAEPPVRSPLSQSISGAPHPRDEKIDLANMQLHGLRFILLFDGRINRRLVERRAQRERACWRREGGKKMREESLPGITLMRAPRRDTSAANQLYNNTSAVFERVKDIQRPRYRNEDVRYHRNPLAVTPRVFPEDQHAKVDNWLVQLRLNWSRLNRSGSKRATPRNCASHAERANEREERHGERQRENGGGSGVSLSDDKGGCRHRNAEHGLRLAVYRSAYDVETRRNGQNVFISIPPNEFDSLSQLFILSPEAAAAPPDPLTFSF</sequence>